<dbReference type="AlphaFoldDB" id="A0AAE3JGG3"/>
<feature type="compositionally biased region" description="Low complexity" evidence="3">
    <location>
        <begin position="218"/>
        <end position="232"/>
    </location>
</feature>
<feature type="region of interest" description="Disordered" evidence="3">
    <location>
        <begin position="189"/>
        <end position="274"/>
    </location>
</feature>
<feature type="compositionally biased region" description="Polar residues" evidence="3">
    <location>
        <begin position="233"/>
        <end position="243"/>
    </location>
</feature>
<dbReference type="InterPro" id="IPR001647">
    <property type="entry name" value="HTH_TetR"/>
</dbReference>
<organism evidence="5 6">
    <name type="scientific">Hominifimenecus microfluidus</name>
    <dbReference type="NCBI Taxonomy" id="2885348"/>
    <lineage>
        <taxon>Bacteria</taxon>
        <taxon>Bacillati</taxon>
        <taxon>Bacillota</taxon>
        <taxon>Clostridia</taxon>
        <taxon>Lachnospirales</taxon>
        <taxon>Lachnospiraceae</taxon>
        <taxon>Hominifimenecus</taxon>
    </lineage>
</organism>
<dbReference type="Pfam" id="PF14278">
    <property type="entry name" value="TetR_C_8"/>
    <property type="match status" value="1"/>
</dbReference>
<keyword evidence="1 2" id="KW-0238">DNA-binding</keyword>
<dbReference type="PROSITE" id="PS50977">
    <property type="entry name" value="HTH_TETR_2"/>
    <property type="match status" value="1"/>
</dbReference>
<dbReference type="InterPro" id="IPR009057">
    <property type="entry name" value="Homeodomain-like_sf"/>
</dbReference>
<evidence type="ECO:0000256" key="1">
    <source>
        <dbReference type="ARBA" id="ARBA00023125"/>
    </source>
</evidence>
<evidence type="ECO:0000256" key="3">
    <source>
        <dbReference type="SAM" id="MobiDB-lite"/>
    </source>
</evidence>
<dbReference type="EMBL" id="JAJEQR010000073">
    <property type="protein sequence ID" value="MCC2232525.1"/>
    <property type="molecule type" value="Genomic_DNA"/>
</dbReference>
<evidence type="ECO:0000313" key="6">
    <source>
        <dbReference type="Proteomes" id="UP001198182"/>
    </source>
</evidence>
<accession>A0AAE3JGG3</accession>
<evidence type="ECO:0000256" key="2">
    <source>
        <dbReference type="PROSITE-ProRule" id="PRU00335"/>
    </source>
</evidence>
<sequence>MEKKKYAVSDQTRQAMANALKELMAQKPIDKITIRDITDLCDMRRQNFYYHFQDIYDLMHWMFQQEAVSLLEKYEGALLCQEGLLEVFRYLQANRAVCLCALHSVGHENMKRLFQEKIYAVIHSTIEQIAKESGGTAPGITRDDTDLMTTVYILTLTGVAESWLLGEIRETPEELVAFINQMLQDHVRGARMRESEDSHFPESKDTLPEFRTDVPDASFSPDVRSSRHSSPSGHPTQRSSPSLLQREISSHPGDPYRESRSLPHSHPHAAIEHP</sequence>
<feature type="DNA-binding region" description="H-T-H motif" evidence="2">
    <location>
        <begin position="33"/>
        <end position="52"/>
    </location>
</feature>
<dbReference type="SUPFAM" id="SSF46689">
    <property type="entry name" value="Homeodomain-like"/>
    <property type="match status" value="1"/>
</dbReference>
<dbReference type="InterPro" id="IPR050624">
    <property type="entry name" value="HTH-type_Tx_Regulator"/>
</dbReference>
<protein>
    <submittedName>
        <fullName evidence="5">TetR/AcrR family transcriptional regulator C-terminal domain-containing protein</fullName>
    </submittedName>
</protein>
<feature type="compositionally biased region" description="Basic and acidic residues" evidence="3">
    <location>
        <begin position="189"/>
        <end position="214"/>
    </location>
</feature>
<evidence type="ECO:0000313" key="5">
    <source>
        <dbReference type="EMBL" id="MCC2232525.1"/>
    </source>
</evidence>
<name>A0AAE3JGG3_9FIRM</name>
<comment type="caution">
    <text evidence="5">The sequence shown here is derived from an EMBL/GenBank/DDBJ whole genome shotgun (WGS) entry which is preliminary data.</text>
</comment>
<keyword evidence="6" id="KW-1185">Reference proteome</keyword>
<feature type="domain" description="HTH tetR-type" evidence="4">
    <location>
        <begin position="10"/>
        <end position="70"/>
    </location>
</feature>
<dbReference type="PANTHER" id="PTHR43479">
    <property type="entry name" value="ACREF/ENVCD OPERON REPRESSOR-RELATED"/>
    <property type="match status" value="1"/>
</dbReference>
<dbReference type="RefSeq" id="WP_308454931.1">
    <property type="nucleotide sequence ID" value="NZ_JAJEQR010000073.1"/>
</dbReference>
<proteinExistence type="predicted"/>
<evidence type="ECO:0000259" key="4">
    <source>
        <dbReference type="PROSITE" id="PS50977"/>
    </source>
</evidence>
<dbReference type="InterPro" id="IPR039532">
    <property type="entry name" value="TetR_C_Firmicutes"/>
</dbReference>
<dbReference type="Gene3D" id="1.10.357.10">
    <property type="entry name" value="Tetracycline Repressor, domain 2"/>
    <property type="match status" value="1"/>
</dbReference>
<reference evidence="5" key="1">
    <citation type="submission" date="2021-10" db="EMBL/GenBank/DDBJ databases">
        <title>Anaerobic single-cell dispensing facilitates the cultivation of human gut bacteria.</title>
        <authorList>
            <person name="Afrizal A."/>
        </authorList>
    </citation>
    <scope>NUCLEOTIDE SEQUENCE</scope>
    <source>
        <strain evidence="5">CLA-AA-H215</strain>
    </source>
</reference>
<dbReference type="GO" id="GO:0003677">
    <property type="term" value="F:DNA binding"/>
    <property type="evidence" value="ECO:0007669"/>
    <property type="project" value="UniProtKB-UniRule"/>
</dbReference>
<dbReference type="Proteomes" id="UP001198182">
    <property type="component" value="Unassembled WGS sequence"/>
</dbReference>
<dbReference type="PANTHER" id="PTHR43479:SF7">
    <property type="entry name" value="TETR-FAMILY TRANSCRIPTIONAL REGULATOR"/>
    <property type="match status" value="1"/>
</dbReference>
<gene>
    <name evidence="5" type="ORF">LKD81_16260</name>
</gene>